<feature type="region of interest" description="Disordered" evidence="1">
    <location>
        <begin position="61"/>
        <end position="80"/>
    </location>
</feature>
<feature type="compositionally biased region" description="Basic and acidic residues" evidence="1">
    <location>
        <begin position="67"/>
        <end position="80"/>
    </location>
</feature>
<evidence type="ECO:0000313" key="2">
    <source>
        <dbReference type="EMBL" id="QEF96991.1"/>
    </source>
</evidence>
<accession>A0A5B9M763</accession>
<feature type="compositionally biased region" description="Polar residues" evidence="1">
    <location>
        <begin position="98"/>
        <end position="115"/>
    </location>
</feature>
<reference evidence="2 3" key="1">
    <citation type="submission" date="2019-02" db="EMBL/GenBank/DDBJ databases">
        <title>Planctomycetal bacteria perform biofilm scaping via a novel small molecule.</title>
        <authorList>
            <person name="Jeske O."/>
            <person name="Boedeker C."/>
            <person name="Wiegand S."/>
            <person name="Breitling P."/>
            <person name="Kallscheuer N."/>
            <person name="Jogler M."/>
            <person name="Rohde M."/>
            <person name="Petersen J."/>
            <person name="Medema M.H."/>
            <person name="Surup F."/>
            <person name="Jogler C."/>
        </authorList>
    </citation>
    <scope>NUCLEOTIDE SEQUENCE [LARGE SCALE GENOMIC DNA]</scope>
    <source>
        <strain evidence="2 3">Mal15</strain>
    </source>
</reference>
<dbReference type="Proteomes" id="UP000321353">
    <property type="component" value="Chromosome"/>
</dbReference>
<dbReference type="EMBL" id="CP036264">
    <property type="protein sequence ID" value="QEF96991.1"/>
    <property type="molecule type" value="Genomic_DNA"/>
</dbReference>
<sequence length="115" mass="12833">MGAKQWERNASGKRERAARAWDSVQREEGKTMGAKQWEGNASGKRQRAACAWGSVQREGGRMIRGRMMGEKCQRETSRPVDLIRSHVGSAVSRKRTGLQYQENALSPVGSRQTAD</sequence>
<name>A0A5B9M763_9BACT</name>
<keyword evidence="3" id="KW-1185">Reference proteome</keyword>
<evidence type="ECO:0000256" key="1">
    <source>
        <dbReference type="SAM" id="MobiDB-lite"/>
    </source>
</evidence>
<gene>
    <name evidence="2" type="ORF">Mal15_10210</name>
</gene>
<dbReference type="KEGG" id="smam:Mal15_10210"/>
<evidence type="ECO:0000313" key="3">
    <source>
        <dbReference type="Proteomes" id="UP000321353"/>
    </source>
</evidence>
<organism evidence="2 3">
    <name type="scientific">Stieleria maiorica</name>
    <dbReference type="NCBI Taxonomy" id="2795974"/>
    <lineage>
        <taxon>Bacteria</taxon>
        <taxon>Pseudomonadati</taxon>
        <taxon>Planctomycetota</taxon>
        <taxon>Planctomycetia</taxon>
        <taxon>Pirellulales</taxon>
        <taxon>Pirellulaceae</taxon>
        <taxon>Stieleria</taxon>
    </lineage>
</organism>
<feature type="region of interest" description="Disordered" evidence="1">
    <location>
        <begin position="91"/>
        <end position="115"/>
    </location>
</feature>
<proteinExistence type="predicted"/>
<feature type="region of interest" description="Disordered" evidence="1">
    <location>
        <begin position="1"/>
        <end position="47"/>
    </location>
</feature>
<dbReference type="AlphaFoldDB" id="A0A5B9M763"/>
<feature type="compositionally biased region" description="Basic and acidic residues" evidence="1">
    <location>
        <begin position="1"/>
        <end position="30"/>
    </location>
</feature>
<protein>
    <submittedName>
        <fullName evidence="2">Uncharacterized protein</fullName>
    </submittedName>
</protein>